<dbReference type="GO" id="GO:0032934">
    <property type="term" value="F:sterol binding"/>
    <property type="evidence" value="ECO:0007669"/>
    <property type="project" value="TreeGrafter"/>
</dbReference>
<dbReference type="InterPro" id="IPR051482">
    <property type="entry name" value="Cholesterol_transport"/>
</dbReference>
<protein>
    <submittedName>
        <fullName evidence="9">CLUMA_CG004807, isoform A</fullName>
    </submittedName>
</protein>
<evidence type="ECO:0000313" key="9">
    <source>
        <dbReference type="EMBL" id="CRK91119.1"/>
    </source>
</evidence>
<keyword evidence="10" id="KW-1185">Reference proteome</keyword>
<sequence>MNFISNRKREDLMKKSVNDLVSSSQDAINQAVSMTTSAIKDINLRRSPSVVHKQLEKSKTSYAASEALDSNSEVELQSINEANNESDGTNDSKRSSSLNVSKLAERAKKKAWYSAIYPSYKSRDEDFKKLFNVSDDERLVVDYSCAIQKDILVHGRLYVSQSSLCFHANIIVYETRFIINWKDVTGISKEKVAKVIPNAILITTESEKYFLTSFASRDKAYVILFRLWQNALMDKPMNPQELWQSVHSCYGEQLGLTSDDEDYIDPFEAKVSNESISEEPKASSSSSGKLSDKKLKKETKRNSSSSSSSPVTKETLRDSTNTQQQQQPIESIKATSVDTKSCISSETCPTDMSGDSSDSENTSKMDFVNDAECNSMHEGRQLVHTILPISIESVFGLLFHKSKFFSDFHKMRKTTDLKQGDWEDMPDGTKQRIISLTVAITQVVGPKSSHVTETQVMRSCSKAGQLYSIDATSVNAGIPYADSFYVLLHYCMKRTVDDSTVMSVHAQIKYKKSVWGVIKGFIEKNTWLGLEEFYESLSKALMDEYCLPPAKAKSRRTRKGSSIPNPLTSQPTLPIKSHENHETMPTSIRHVSGLNAHQMMQTQKESKTARNKSHKMLSWVVIFLLSTLIILNIMLYVKLWKLDERQDNDFESKFDFLKNSPKSPEEWLNLFKIQEELHSKEMKTWQKVIQSAIDLLKKTEQSLSELQNLILAYRGKSSDRMATLTGLFSDEDSIMAGNGYDDLISKLFMIDTKLREVCTHFKLKSIIPLKNTVAELEELSELLSSTLQNNKENSFQEKAKPYFLRENPLRSIRKDAMSLPFKELQNVSNNGSISKPLSKMKPNQSETRKMCDVCKLYDNTKMKSMKKCSNPKCNMSWIHSDCIKTLNSLNQK</sequence>
<dbReference type="InterPro" id="IPR004182">
    <property type="entry name" value="GRAM"/>
</dbReference>
<evidence type="ECO:0000313" key="10">
    <source>
        <dbReference type="Proteomes" id="UP000183832"/>
    </source>
</evidence>
<dbReference type="InterPro" id="IPR011993">
    <property type="entry name" value="PH-like_dom_sf"/>
</dbReference>
<evidence type="ECO:0000256" key="6">
    <source>
        <dbReference type="SAM" id="MobiDB-lite"/>
    </source>
</evidence>
<dbReference type="GO" id="GO:0005789">
    <property type="term" value="C:endoplasmic reticulum membrane"/>
    <property type="evidence" value="ECO:0007669"/>
    <property type="project" value="TreeGrafter"/>
</dbReference>
<organism evidence="9 10">
    <name type="scientific">Clunio marinus</name>
    <dbReference type="NCBI Taxonomy" id="568069"/>
    <lineage>
        <taxon>Eukaryota</taxon>
        <taxon>Metazoa</taxon>
        <taxon>Ecdysozoa</taxon>
        <taxon>Arthropoda</taxon>
        <taxon>Hexapoda</taxon>
        <taxon>Insecta</taxon>
        <taxon>Pterygota</taxon>
        <taxon>Neoptera</taxon>
        <taxon>Endopterygota</taxon>
        <taxon>Diptera</taxon>
        <taxon>Nematocera</taxon>
        <taxon>Chironomoidea</taxon>
        <taxon>Chironomidae</taxon>
        <taxon>Clunio</taxon>
    </lineage>
</organism>
<dbReference type="GO" id="GO:0120015">
    <property type="term" value="F:sterol transfer activity"/>
    <property type="evidence" value="ECO:0007669"/>
    <property type="project" value="TreeGrafter"/>
</dbReference>
<dbReference type="CDD" id="cd13220">
    <property type="entry name" value="PH-GRAM_GRAMDC"/>
    <property type="match status" value="1"/>
</dbReference>
<feature type="domain" description="VASt" evidence="8">
    <location>
        <begin position="378"/>
        <end position="549"/>
    </location>
</feature>
<evidence type="ECO:0000256" key="7">
    <source>
        <dbReference type="SAM" id="Phobius"/>
    </source>
</evidence>
<dbReference type="GO" id="GO:0140268">
    <property type="term" value="C:endoplasmic reticulum-plasma membrane contact site"/>
    <property type="evidence" value="ECO:0007669"/>
    <property type="project" value="TreeGrafter"/>
</dbReference>
<evidence type="ECO:0000256" key="5">
    <source>
        <dbReference type="SAM" id="Coils"/>
    </source>
</evidence>
<accession>A0A1J1HST5</accession>
<dbReference type="Gene3D" id="2.30.29.30">
    <property type="entry name" value="Pleckstrin-homology domain (PH domain)/Phosphotyrosine-binding domain (PTB)"/>
    <property type="match status" value="1"/>
</dbReference>
<reference evidence="9 10" key="1">
    <citation type="submission" date="2015-04" db="EMBL/GenBank/DDBJ databases">
        <authorList>
            <person name="Syromyatnikov M.Y."/>
            <person name="Popov V.N."/>
        </authorList>
    </citation>
    <scope>NUCLEOTIDE SEQUENCE [LARGE SCALE GENOMIC DNA]</scope>
</reference>
<dbReference type="PANTHER" id="PTHR23319:SF4">
    <property type="entry name" value="GRAM DOMAIN CONTAINING 1B, ISOFORM E"/>
    <property type="match status" value="1"/>
</dbReference>
<keyword evidence="4 7" id="KW-0472">Membrane</keyword>
<feature type="region of interest" description="Disordered" evidence="6">
    <location>
        <begin position="269"/>
        <end position="362"/>
    </location>
</feature>
<dbReference type="Proteomes" id="UP000183832">
    <property type="component" value="Unassembled WGS sequence"/>
</dbReference>
<keyword evidence="3 7" id="KW-1133">Transmembrane helix</keyword>
<evidence type="ECO:0000256" key="4">
    <source>
        <dbReference type="ARBA" id="ARBA00023136"/>
    </source>
</evidence>
<feature type="compositionally biased region" description="Polar residues" evidence="6">
    <location>
        <begin position="318"/>
        <end position="362"/>
    </location>
</feature>
<keyword evidence="5" id="KW-0175">Coiled coil</keyword>
<evidence type="ECO:0000256" key="3">
    <source>
        <dbReference type="ARBA" id="ARBA00022989"/>
    </source>
</evidence>
<proteinExistence type="predicted"/>
<dbReference type="EMBL" id="CVRI01000020">
    <property type="protein sequence ID" value="CRK91119.1"/>
    <property type="molecule type" value="Genomic_DNA"/>
</dbReference>
<feature type="compositionally biased region" description="Polar residues" evidence="6">
    <location>
        <begin position="560"/>
        <end position="572"/>
    </location>
</feature>
<dbReference type="STRING" id="568069.A0A1J1HST5"/>
<dbReference type="GO" id="GO:0005886">
    <property type="term" value="C:plasma membrane"/>
    <property type="evidence" value="ECO:0007669"/>
    <property type="project" value="TreeGrafter"/>
</dbReference>
<evidence type="ECO:0000256" key="1">
    <source>
        <dbReference type="ARBA" id="ARBA00004167"/>
    </source>
</evidence>
<name>A0A1J1HST5_9DIPT</name>
<dbReference type="SMART" id="SM00568">
    <property type="entry name" value="GRAM"/>
    <property type="match status" value="1"/>
</dbReference>
<dbReference type="PROSITE" id="PS51778">
    <property type="entry name" value="VAST"/>
    <property type="match status" value="1"/>
</dbReference>
<dbReference type="PANTHER" id="PTHR23319">
    <property type="entry name" value="GRAM DOMAIN CONTAINING 1B, ISOFORM E"/>
    <property type="match status" value="1"/>
</dbReference>
<feature type="non-terminal residue" evidence="9">
    <location>
        <position position="892"/>
    </location>
</feature>
<dbReference type="InterPro" id="IPR031968">
    <property type="entry name" value="VASt"/>
</dbReference>
<dbReference type="Pfam" id="PF16016">
    <property type="entry name" value="VASt"/>
    <property type="match status" value="1"/>
</dbReference>
<dbReference type="AlphaFoldDB" id="A0A1J1HST5"/>
<feature type="region of interest" description="Disordered" evidence="6">
    <location>
        <begin position="552"/>
        <end position="579"/>
    </location>
</feature>
<evidence type="ECO:0000256" key="2">
    <source>
        <dbReference type="ARBA" id="ARBA00022692"/>
    </source>
</evidence>
<dbReference type="OrthoDB" id="2162691at2759"/>
<comment type="subcellular location">
    <subcellularLocation>
        <location evidence="1">Membrane</location>
        <topology evidence="1">Single-pass membrane protein</topology>
    </subcellularLocation>
</comment>
<keyword evidence="2 7" id="KW-0812">Transmembrane</keyword>
<dbReference type="GO" id="GO:0032366">
    <property type="term" value="P:intracellular sterol transport"/>
    <property type="evidence" value="ECO:0007669"/>
    <property type="project" value="TreeGrafter"/>
</dbReference>
<dbReference type="Pfam" id="PF02893">
    <property type="entry name" value="GRAM"/>
    <property type="match status" value="1"/>
</dbReference>
<evidence type="ECO:0000259" key="8">
    <source>
        <dbReference type="PROSITE" id="PS51778"/>
    </source>
</evidence>
<feature type="coiled-coil region" evidence="5">
    <location>
        <begin position="689"/>
        <end position="716"/>
    </location>
</feature>
<feature type="transmembrane region" description="Helical" evidence="7">
    <location>
        <begin position="616"/>
        <end position="637"/>
    </location>
</feature>
<gene>
    <name evidence="9" type="ORF">CLUMA_CG004807</name>
</gene>